<evidence type="ECO:0000313" key="2">
    <source>
        <dbReference type="EMBL" id="GAA3673499.1"/>
    </source>
</evidence>
<organism evidence="2 3">
    <name type="scientific">Nonomuraea antimicrobica</name>
    <dbReference type="NCBI Taxonomy" id="561173"/>
    <lineage>
        <taxon>Bacteria</taxon>
        <taxon>Bacillati</taxon>
        <taxon>Actinomycetota</taxon>
        <taxon>Actinomycetes</taxon>
        <taxon>Streptosporangiales</taxon>
        <taxon>Streptosporangiaceae</taxon>
        <taxon>Nonomuraea</taxon>
    </lineage>
</organism>
<name>A0ABP7C0P7_9ACTN</name>
<reference evidence="3" key="1">
    <citation type="journal article" date="2019" name="Int. J. Syst. Evol. Microbiol.">
        <title>The Global Catalogue of Microorganisms (GCM) 10K type strain sequencing project: providing services to taxonomists for standard genome sequencing and annotation.</title>
        <authorList>
            <consortium name="The Broad Institute Genomics Platform"/>
            <consortium name="The Broad Institute Genome Sequencing Center for Infectious Disease"/>
            <person name="Wu L."/>
            <person name="Ma J."/>
        </authorList>
    </citation>
    <scope>NUCLEOTIDE SEQUENCE [LARGE SCALE GENOMIC DNA]</scope>
    <source>
        <strain evidence="3">JCM 16904</strain>
    </source>
</reference>
<evidence type="ECO:0008006" key="4">
    <source>
        <dbReference type="Google" id="ProtNLM"/>
    </source>
</evidence>
<keyword evidence="3" id="KW-1185">Reference proteome</keyword>
<evidence type="ECO:0000313" key="3">
    <source>
        <dbReference type="Proteomes" id="UP001500902"/>
    </source>
</evidence>
<dbReference type="EMBL" id="BAAAZP010000081">
    <property type="protein sequence ID" value="GAA3673499.1"/>
    <property type="molecule type" value="Genomic_DNA"/>
</dbReference>
<dbReference type="Proteomes" id="UP001500902">
    <property type="component" value="Unassembled WGS sequence"/>
</dbReference>
<proteinExistence type="predicted"/>
<protein>
    <recommendedName>
        <fullName evidence="4">VOC domain-containing protein</fullName>
    </recommendedName>
</protein>
<comment type="caution">
    <text evidence="2">The sequence shown here is derived from an EMBL/GenBank/DDBJ whole genome shotgun (WGS) entry which is preliminary data.</text>
</comment>
<accession>A0ABP7C0P7</accession>
<gene>
    <name evidence="2" type="ORF">GCM10022224_042190</name>
</gene>
<evidence type="ECO:0000256" key="1">
    <source>
        <dbReference type="SAM" id="MobiDB-lite"/>
    </source>
</evidence>
<sequence length="214" mass="22854">MPKAAPLAPSGALAFQRSGDELIVTIIDLYADPERYRAEFQARGLDIDLSFTPGSPSIVGQLVYSDSGEGGQIEYAHQACEESQDGCEFALRIPADQAGNATLVLARPARPGEKYDSMGFADAPGELLHCVAFTNLTVGGLRAVLAERDGSIAEFKVMDGAESRRVGAAEVPDNWFVTDVWPWAPGKVQVEAGPERVKRANQQRSAGGDDCGTR</sequence>
<feature type="region of interest" description="Disordered" evidence="1">
    <location>
        <begin position="193"/>
        <end position="214"/>
    </location>
</feature>